<dbReference type="SMART" id="SM00530">
    <property type="entry name" value="HTH_XRE"/>
    <property type="match status" value="1"/>
</dbReference>
<evidence type="ECO:0000313" key="4">
    <source>
        <dbReference type="Proteomes" id="UP000184604"/>
    </source>
</evidence>
<dbReference type="GO" id="GO:0003677">
    <property type="term" value="F:DNA binding"/>
    <property type="evidence" value="ECO:0007669"/>
    <property type="project" value="UniProtKB-KW"/>
</dbReference>
<evidence type="ECO:0000313" key="3">
    <source>
        <dbReference type="EMBL" id="APM40587.1"/>
    </source>
</evidence>
<dbReference type="AlphaFoldDB" id="A0A1L5FC85"/>
<dbReference type="PANTHER" id="PTHR46558:SF11">
    <property type="entry name" value="HTH-TYPE TRANSCRIPTIONAL REGULATOR XRE"/>
    <property type="match status" value="1"/>
</dbReference>
<dbReference type="RefSeq" id="WP_073540163.1">
    <property type="nucleotide sequence ID" value="NZ_CP018335.1"/>
</dbReference>
<dbReference type="Proteomes" id="UP000184604">
    <property type="component" value="Chromosome"/>
</dbReference>
<dbReference type="PANTHER" id="PTHR46558">
    <property type="entry name" value="TRACRIPTIONAL REGULATORY PROTEIN-RELATED-RELATED"/>
    <property type="match status" value="1"/>
</dbReference>
<dbReference type="SUPFAM" id="SSF47413">
    <property type="entry name" value="lambda repressor-like DNA-binding domains"/>
    <property type="match status" value="1"/>
</dbReference>
<evidence type="ECO:0000256" key="1">
    <source>
        <dbReference type="ARBA" id="ARBA00023125"/>
    </source>
</evidence>
<sequence>MASFGDRLKELRKKSNLTQQELANKFYLNKSSISRYENDTQLPEHNILEKIADYFNVSIDYLLGRTNIRNTENTYVTPKEHEDIEEVVEELRERLLNTENFKIEGKPATKEDIETILDSVKVGIEMAKIKKRRNHE</sequence>
<evidence type="ECO:0000259" key="2">
    <source>
        <dbReference type="PROSITE" id="PS50943"/>
    </source>
</evidence>
<dbReference type="OrthoDB" id="9811208at2"/>
<reference evidence="3 4" key="1">
    <citation type="submission" date="2016-12" db="EMBL/GenBank/DDBJ databases">
        <title>Complete genome sequence of Clostridium kluyveri JZZ isolated from the pit mud of a Chinese flavor liquor-making factory.</title>
        <authorList>
            <person name="Wang Y."/>
        </authorList>
    </citation>
    <scope>NUCLEOTIDE SEQUENCE [LARGE SCALE GENOMIC DNA]</scope>
    <source>
        <strain evidence="3 4">JZZ</strain>
    </source>
</reference>
<protein>
    <recommendedName>
        <fullName evidence="2">HTH cro/C1-type domain-containing protein</fullName>
    </recommendedName>
</protein>
<feature type="domain" description="HTH cro/C1-type" evidence="2">
    <location>
        <begin position="8"/>
        <end position="62"/>
    </location>
</feature>
<dbReference type="PROSITE" id="PS50943">
    <property type="entry name" value="HTH_CROC1"/>
    <property type="match status" value="1"/>
</dbReference>
<keyword evidence="1" id="KW-0238">DNA-binding</keyword>
<proteinExistence type="predicted"/>
<dbReference type="InterPro" id="IPR001387">
    <property type="entry name" value="Cro/C1-type_HTH"/>
</dbReference>
<dbReference type="Pfam" id="PF01381">
    <property type="entry name" value="HTH_3"/>
    <property type="match status" value="1"/>
</dbReference>
<name>A0A1L5FC85_CLOKL</name>
<dbReference type="EMBL" id="CP018335">
    <property type="protein sequence ID" value="APM40587.1"/>
    <property type="molecule type" value="Genomic_DNA"/>
</dbReference>
<organism evidence="3 4">
    <name type="scientific">Clostridium kluyveri</name>
    <dbReference type="NCBI Taxonomy" id="1534"/>
    <lineage>
        <taxon>Bacteria</taxon>
        <taxon>Bacillati</taxon>
        <taxon>Bacillota</taxon>
        <taxon>Clostridia</taxon>
        <taxon>Eubacteriales</taxon>
        <taxon>Clostridiaceae</taxon>
        <taxon>Clostridium</taxon>
    </lineage>
</organism>
<accession>A0A1L5FC85</accession>
<dbReference type="InterPro" id="IPR010982">
    <property type="entry name" value="Lambda_DNA-bd_dom_sf"/>
</dbReference>
<dbReference type="Gene3D" id="1.10.260.40">
    <property type="entry name" value="lambda repressor-like DNA-binding domains"/>
    <property type="match status" value="1"/>
</dbReference>
<gene>
    <name evidence="3" type="ORF">BS101_18595</name>
</gene>
<dbReference type="CDD" id="cd00093">
    <property type="entry name" value="HTH_XRE"/>
    <property type="match status" value="1"/>
</dbReference>